<evidence type="ECO:0000256" key="2">
    <source>
        <dbReference type="ARBA" id="ARBA00006047"/>
    </source>
</evidence>
<feature type="modified residue" description="N6-(pyridoxal phosphate)lysine" evidence="4">
    <location>
        <position position="605"/>
    </location>
</feature>
<dbReference type="EMBL" id="NHNI01000002">
    <property type="protein sequence ID" value="OZY84710.1"/>
    <property type="molecule type" value="Genomic_DNA"/>
</dbReference>
<keyword evidence="4" id="KW-0663">Pyridoxal phosphate</keyword>
<keyword evidence="3" id="KW-0021">Allosteric enzyme</keyword>
<organism evidence="6 7">
    <name type="scientific">Cellvibrio mixtus</name>
    <dbReference type="NCBI Taxonomy" id="39650"/>
    <lineage>
        <taxon>Bacteria</taxon>
        <taxon>Pseudomonadati</taxon>
        <taxon>Pseudomonadota</taxon>
        <taxon>Gammaproteobacteria</taxon>
        <taxon>Cellvibrionales</taxon>
        <taxon>Cellvibrionaceae</taxon>
        <taxon>Cellvibrio</taxon>
    </lineage>
</organism>
<comment type="catalytic activity">
    <reaction evidence="1">
        <text>[(1-&gt;4)-alpha-D-glucosyl](n) + phosphate = [(1-&gt;4)-alpha-D-glucosyl](n-1) + alpha-D-glucose 1-phosphate</text>
        <dbReference type="Rhea" id="RHEA:41732"/>
        <dbReference type="Rhea" id="RHEA-COMP:9584"/>
        <dbReference type="Rhea" id="RHEA-COMP:9586"/>
        <dbReference type="ChEBI" id="CHEBI:15444"/>
        <dbReference type="ChEBI" id="CHEBI:43474"/>
        <dbReference type="ChEBI" id="CHEBI:58601"/>
        <dbReference type="EC" id="2.4.1.1"/>
    </reaction>
</comment>
<dbReference type="PANTHER" id="PTHR42655">
    <property type="entry name" value="GLYCOGEN PHOSPHORYLASE"/>
    <property type="match status" value="1"/>
</dbReference>
<accession>A0A266Q4D4</accession>
<comment type="similarity">
    <text evidence="2">Belongs to the glycogen phosphorylase family.</text>
</comment>
<dbReference type="Proteomes" id="UP000216101">
    <property type="component" value="Unassembled WGS sequence"/>
</dbReference>
<dbReference type="AlphaFoldDB" id="A0A266Q4D4"/>
<evidence type="ECO:0000313" key="7">
    <source>
        <dbReference type="Proteomes" id="UP000216101"/>
    </source>
</evidence>
<dbReference type="PANTHER" id="PTHR42655:SF1">
    <property type="entry name" value="GLYCOGEN PHOSPHORYLASE"/>
    <property type="match status" value="1"/>
</dbReference>
<reference evidence="7" key="1">
    <citation type="submission" date="2017-05" db="EMBL/GenBank/DDBJ databases">
        <authorList>
            <person name="Barney B.M."/>
        </authorList>
    </citation>
    <scope>NUCLEOTIDE SEQUENCE [LARGE SCALE GENOMIC DNA]</scope>
    <source>
        <strain evidence="7">PSBB022</strain>
    </source>
</reference>
<evidence type="ECO:0000313" key="6">
    <source>
        <dbReference type="EMBL" id="OZY84710.1"/>
    </source>
</evidence>
<evidence type="ECO:0000256" key="3">
    <source>
        <dbReference type="ARBA" id="ARBA00022533"/>
    </source>
</evidence>
<name>A0A266Q4D4_9GAMM</name>
<dbReference type="InterPro" id="IPR024517">
    <property type="entry name" value="Glycogen_phosphorylase_DUF3417"/>
</dbReference>
<dbReference type="RefSeq" id="WP_094985735.1">
    <property type="nucleotide sequence ID" value="NZ_NHNI01000002.1"/>
</dbReference>
<dbReference type="InterPro" id="IPR000811">
    <property type="entry name" value="Glyco_trans_35"/>
</dbReference>
<dbReference type="Gene3D" id="3.40.50.2000">
    <property type="entry name" value="Glycogen Phosphorylase B"/>
    <property type="match status" value="3"/>
</dbReference>
<keyword evidence="7" id="KW-1185">Reference proteome</keyword>
<dbReference type="Pfam" id="PF00343">
    <property type="entry name" value="Phosphorylase"/>
    <property type="match status" value="1"/>
</dbReference>
<evidence type="ECO:0000256" key="4">
    <source>
        <dbReference type="PIRSR" id="PIRSR000460-1"/>
    </source>
</evidence>
<dbReference type="PIRSF" id="PIRSF000460">
    <property type="entry name" value="Pprylas_GlgP"/>
    <property type="match status" value="1"/>
</dbReference>
<dbReference type="Pfam" id="PF11897">
    <property type="entry name" value="DUF3417"/>
    <property type="match status" value="1"/>
</dbReference>
<dbReference type="InterPro" id="IPR052182">
    <property type="entry name" value="Glycogen/Maltodextrin_Phosph"/>
</dbReference>
<feature type="domain" description="DUF3417" evidence="5">
    <location>
        <begin position="8"/>
        <end position="119"/>
    </location>
</feature>
<dbReference type="NCBIfam" id="TIGR02094">
    <property type="entry name" value="more_P_ylases"/>
    <property type="match status" value="1"/>
</dbReference>
<proteinExistence type="inferred from homology"/>
<evidence type="ECO:0000259" key="5">
    <source>
        <dbReference type="Pfam" id="PF11897"/>
    </source>
</evidence>
<protein>
    <submittedName>
        <fullName evidence="6">Alpha-glucan phosphorylase</fullName>
    </submittedName>
</protein>
<dbReference type="SUPFAM" id="SSF53756">
    <property type="entry name" value="UDP-Glycosyltransferase/glycogen phosphorylase"/>
    <property type="match status" value="1"/>
</dbReference>
<sequence length="840" mass="95572">MPNLERQLPPALAILHELAADLQWSWNHSGDALWHQLNPAVWESTGNPVSVLQFTSNQRLQQLAQDQGFLTHLARLVDERRRYLDEPGWYQRHYTQATSPLPLKGIAYFSMEFGVCDALPLYAGGLGILAGDYLKTASDLGVPLVGVGLLYQEGYFRQSFDEQGWQEQTYLFNDPGSLPLTPLLDKDGSWLDVTTSFLCRDVLFRVWVAQVGRVKLYLLDSNHPCNQPRDRGITSQLYGGGTELRLVQEIALGIGGWRLLEQLGLEIDICHLNEGHAAFATLERIRAHCVKHKVDFWQALWATRSGNLFTTHTPVAAGFDRYPESLLHRYAGEAALEMGVTMEDILALGRANPKDDSEAFNMAYLAMRTCAHSNGVSELHGQVSQRIFQPLFPRWPERQVPLGYVTNGVHIPSWAADETDTLWSEVFGPHPWQDDRVFQHPEQWQAVSDHRLWQLTSNSRARLVEYARQRYRRQWRHESNQLDCSLPNVHPLDPNILTLGFARRFAEYKRPDLLLHDPDRLARLLCNSRYPVQLLVAGKAHPADEQGKAKLQRWQEFVQREDVAKHLVFIEDYDITLARYLVQGVDVWINNPRRPWEACGTSGMKVLANGGLNLSSLDGWWAEAYTPDCGWALGDGGEYGTEQDAADAEQLYQLLEQQIAPCFYTRDAEDIPRQWLQHIRTSMAQLTPRFSTNRMLQDYLERYYLPAARQYQQRLANQGTLARELRQWEQHLARHWHEIHLGKLIITEKAGACFAEVQVYLGGIAPETVAIEVIADPVAGHGAECIALELAYPLTGAVNAYHYQGSLPLYRPISDWSLRAIARHPHAQVPAENPLICWAD</sequence>
<dbReference type="GO" id="GO:0008184">
    <property type="term" value="F:glycogen phosphorylase activity"/>
    <property type="evidence" value="ECO:0007669"/>
    <property type="project" value="InterPro"/>
</dbReference>
<evidence type="ECO:0000256" key="1">
    <source>
        <dbReference type="ARBA" id="ARBA00001275"/>
    </source>
</evidence>
<dbReference type="GO" id="GO:0005975">
    <property type="term" value="P:carbohydrate metabolic process"/>
    <property type="evidence" value="ECO:0007669"/>
    <property type="project" value="InterPro"/>
</dbReference>
<comment type="caution">
    <text evidence="6">The sequence shown here is derived from an EMBL/GenBank/DDBJ whole genome shotgun (WGS) entry which is preliminary data.</text>
</comment>
<dbReference type="GO" id="GO:0030170">
    <property type="term" value="F:pyridoxal phosphate binding"/>
    <property type="evidence" value="ECO:0007669"/>
    <property type="project" value="InterPro"/>
</dbReference>
<dbReference type="InterPro" id="IPR011834">
    <property type="entry name" value="Agluc_phsphrylas"/>
</dbReference>
<gene>
    <name evidence="6" type="ORF">CBP51_16190</name>
</gene>